<name>A0A8J3LKG4_9ACTN</name>
<dbReference type="PANTHER" id="PTHR36437:SF2">
    <property type="entry name" value="GLYOXALASE_BLEOMYCIN RESISTANCE PROTEIN_DIOXYGENASE"/>
    <property type="match status" value="1"/>
</dbReference>
<keyword evidence="3" id="KW-1185">Reference proteome</keyword>
<accession>A0A8J3LKG4</accession>
<organism evidence="2 3">
    <name type="scientific">Catellatospora methionotrophica</name>
    <dbReference type="NCBI Taxonomy" id="121620"/>
    <lineage>
        <taxon>Bacteria</taxon>
        <taxon>Bacillati</taxon>
        <taxon>Actinomycetota</taxon>
        <taxon>Actinomycetes</taxon>
        <taxon>Micromonosporales</taxon>
        <taxon>Micromonosporaceae</taxon>
        <taxon>Catellatospora</taxon>
    </lineage>
</organism>
<evidence type="ECO:0000259" key="1">
    <source>
        <dbReference type="PROSITE" id="PS51819"/>
    </source>
</evidence>
<sequence>MITKLNVASIYVLDKDEALDFYVGKLGLEKGNDVEQGSYRWLTVRVPGGDGTEISLEQPGAPLHDDATAEQLRELVAKGALTGLVLLTDDIRGLYESLKAAGFTDFTQEPTEHFYGTDMGLRDPFGNPVRILQQG</sequence>
<dbReference type="PROSITE" id="PS51819">
    <property type="entry name" value="VOC"/>
    <property type="match status" value="1"/>
</dbReference>
<reference evidence="2" key="1">
    <citation type="submission" date="2021-01" db="EMBL/GenBank/DDBJ databases">
        <title>Whole genome shotgun sequence of Catellatospora methionotrophica NBRC 14553.</title>
        <authorList>
            <person name="Komaki H."/>
            <person name="Tamura T."/>
        </authorList>
    </citation>
    <scope>NUCLEOTIDE SEQUENCE</scope>
    <source>
        <strain evidence="2">NBRC 14553</strain>
    </source>
</reference>
<gene>
    <name evidence="2" type="ORF">Cme02nite_56060</name>
</gene>
<dbReference type="AlphaFoldDB" id="A0A8J3LKG4"/>
<dbReference type="RefSeq" id="WP_166380959.1">
    <property type="nucleotide sequence ID" value="NZ_BAAATT010000030.1"/>
</dbReference>
<dbReference type="InterPro" id="IPR037523">
    <property type="entry name" value="VOC_core"/>
</dbReference>
<dbReference type="InterPro" id="IPR029068">
    <property type="entry name" value="Glyas_Bleomycin-R_OHBP_Dase"/>
</dbReference>
<comment type="caution">
    <text evidence="2">The sequence shown here is derived from an EMBL/GenBank/DDBJ whole genome shotgun (WGS) entry which is preliminary data.</text>
</comment>
<evidence type="ECO:0000313" key="2">
    <source>
        <dbReference type="EMBL" id="GIG17274.1"/>
    </source>
</evidence>
<dbReference type="PANTHER" id="PTHR36437">
    <property type="entry name" value="GLYOXALASE/BLEOMYCIN RESISTANCE PROTEIN/DIOXYGENASE"/>
    <property type="match status" value="1"/>
</dbReference>
<proteinExistence type="predicted"/>
<dbReference type="InterPro" id="IPR004360">
    <property type="entry name" value="Glyas_Fos-R_dOase_dom"/>
</dbReference>
<evidence type="ECO:0000313" key="3">
    <source>
        <dbReference type="Proteomes" id="UP000660339"/>
    </source>
</evidence>
<dbReference type="EMBL" id="BONJ01000030">
    <property type="protein sequence ID" value="GIG17274.1"/>
    <property type="molecule type" value="Genomic_DNA"/>
</dbReference>
<protein>
    <recommendedName>
        <fullName evidence="1">VOC domain-containing protein</fullName>
    </recommendedName>
</protein>
<feature type="domain" description="VOC" evidence="1">
    <location>
        <begin position="4"/>
        <end position="134"/>
    </location>
</feature>
<dbReference type="CDD" id="cd07263">
    <property type="entry name" value="VOC_like"/>
    <property type="match status" value="1"/>
</dbReference>
<dbReference type="SUPFAM" id="SSF54593">
    <property type="entry name" value="Glyoxalase/Bleomycin resistance protein/Dihydroxybiphenyl dioxygenase"/>
    <property type="match status" value="1"/>
</dbReference>
<dbReference type="Gene3D" id="3.10.180.10">
    <property type="entry name" value="2,3-Dihydroxybiphenyl 1,2-Dioxygenase, domain 1"/>
    <property type="match status" value="1"/>
</dbReference>
<dbReference type="Proteomes" id="UP000660339">
    <property type="component" value="Unassembled WGS sequence"/>
</dbReference>
<dbReference type="Pfam" id="PF00903">
    <property type="entry name" value="Glyoxalase"/>
    <property type="match status" value="1"/>
</dbReference>